<organism evidence="2 3">
    <name type="scientific">Flavobacterium quisquiliarum</name>
    <dbReference type="NCBI Taxonomy" id="1834436"/>
    <lineage>
        <taxon>Bacteria</taxon>
        <taxon>Pseudomonadati</taxon>
        <taxon>Bacteroidota</taxon>
        <taxon>Flavobacteriia</taxon>
        <taxon>Flavobacteriales</taxon>
        <taxon>Flavobacteriaceae</taxon>
        <taxon>Flavobacterium</taxon>
    </lineage>
</organism>
<comment type="caution">
    <text evidence="2">The sequence shown here is derived from an EMBL/GenBank/DDBJ whole genome shotgun (WGS) entry which is preliminary data.</text>
</comment>
<accession>A0ABV8W657</accession>
<evidence type="ECO:0000256" key="1">
    <source>
        <dbReference type="SAM" id="SignalP"/>
    </source>
</evidence>
<gene>
    <name evidence="2" type="ORF">ACFOY0_14795</name>
</gene>
<name>A0ABV8W657_9FLAO</name>
<keyword evidence="1" id="KW-0732">Signal</keyword>
<dbReference type="EMBL" id="JBHSCO010000004">
    <property type="protein sequence ID" value="MFC4392264.1"/>
    <property type="molecule type" value="Genomic_DNA"/>
</dbReference>
<feature type="chain" id="PRO_5046241767" evidence="1">
    <location>
        <begin position="20"/>
        <end position="144"/>
    </location>
</feature>
<keyword evidence="3" id="KW-1185">Reference proteome</keyword>
<reference evidence="3" key="1">
    <citation type="journal article" date="2019" name="Int. J. Syst. Evol. Microbiol.">
        <title>The Global Catalogue of Microorganisms (GCM) 10K type strain sequencing project: providing services to taxonomists for standard genome sequencing and annotation.</title>
        <authorList>
            <consortium name="The Broad Institute Genomics Platform"/>
            <consortium name="The Broad Institute Genome Sequencing Center for Infectious Disease"/>
            <person name="Wu L."/>
            <person name="Ma J."/>
        </authorList>
    </citation>
    <scope>NUCLEOTIDE SEQUENCE [LARGE SCALE GENOMIC DNA]</scope>
    <source>
        <strain evidence="3">CGMCC 1.15345</strain>
    </source>
</reference>
<protein>
    <submittedName>
        <fullName evidence="2">Copper resistance protein NlpE N-terminal domain-containing protein</fullName>
    </submittedName>
</protein>
<dbReference type="RefSeq" id="WP_179007171.1">
    <property type="nucleotide sequence ID" value="NZ_JBHSCO010000004.1"/>
</dbReference>
<sequence length="144" mass="16529">MKLILTALLLIFNLITAVAQSNPVAGDYTRSLSDTERKHIIEYKLTLNQDGTFEFHSYSKVQGGIPPEGNKYGKGKWTAKDNLITFSSDKKEDLNEKYTLDFNNSTARFVTKNPRDKSDKVVQTKLQFLESGLFWMKRIDIFKI</sequence>
<feature type="signal peptide" evidence="1">
    <location>
        <begin position="1"/>
        <end position="19"/>
    </location>
</feature>
<dbReference type="Proteomes" id="UP001595719">
    <property type="component" value="Unassembled WGS sequence"/>
</dbReference>
<proteinExistence type="predicted"/>
<evidence type="ECO:0000313" key="3">
    <source>
        <dbReference type="Proteomes" id="UP001595719"/>
    </source>
</evidence>
<evidence type="ECO:0000313" key="2">
    <source>
        <dbReference type="EMBL" id="MFC4392264.1"/>
    </source>
</evidence>